<evidence type="ECO:0008006" key="4">
    <source>
        <dbReference type="Google" id="ProtNLM"/>
    </source>
</evidence>
<evidence type="ECO:0000313" key="3">
    <source>
        <dbReference type="Proteomes" id="UP000689195"/>
    </source>
</evidence>
<evidence type="ECO:0000313" key="2">
    <source>
        <dbReference type="EMBL" id="CAD8188627.1"/>
    </source>
</evidence>
<accession>A0A8S1WIY3</accession>
<reference evidence="2" key="1">
    <citation type="submission" date="2021-01" db="EMBL/GenBank/DDBJ databases">
        <authorList>
            <consortium name="Genoscope - CEA"/>
            <person name="William W."/>
        </authorList>
    </citation>
    <scope>NUCLEOTIDE SEQUENCE</scope>
</reference>
<dbReference type="Proteomes" id="UP000689195">
    <property type="component" value="Unassembled WGS sequence"/>
</dbReference>
<gene>
    <name evidence="2" type="ORF">PPENT_87.1.T0920007</name>
</gene>
<dbReference type="AlphaFoldDB" id="A0A8S1WIY3"/>
<sequence length="114" mass="13815">MIIIQYQNHFLILFKLKNIANVIKKFIQELDEEILQCMKQYFSQNWRQKEQQKTSYKISKNKIMIHFLSCLNIIQILVLVIQFIQNLKKTLMIINIDEIVMISQDKMKRDILLI</sequence>
<dbReference type="EMBL" id="CAJJDO010000092">
    <property type="protein sequence ID" value="CAD8188627.1"/>
    <property type="molecule type" value="Genomic_DNA"/>
</dbReference>
<organism evidence="2 3">
    <name type="scientific">Paramecium pentaurelia</name>
    <dbReference type="NCBI Taxonomy" id="43138"/>
    <lineage>
        <taxon>Eukaryota</taxon>
        <taxon>Sar</taxon>
        <taxon>Alveolata</taxon>
        <taxon>Ciliophora</taxon>
        <taxon>Intramacronucleata</taxon>
        <taxon>Oligohymenophorea</taxon>
        <taxon>Peniculida</taxon>
        <taxon>Parameciidae</taxon>
        <taxon>Paramecium</taxon>
    </lineage>
</organism>
<feature type="transmembrane region" description="Helical" evidence="1">
    <location>
        <begin position="63"/>
        <end position="84"/>
    </location>
</feature>
<evidence type="ECO:0000256" key="1">
    <source>
        <dbReference type="SAM" id="Phobius"/>
    </source>
</evidence>
<keyword evidence="3" id="KW-1185">Reference proteome</keyword>
<keyword evidence="1" id="KW-1133">Transmembrane helix</keyword>
<comment type="caution">
    <text evidence="2">The sequence shown here is derived from an EMBL/GenBank/DDBJ whole genome shotgun (WGS) entry which is preliminary data.</text>
</comment>
<protein>
    <recommendedName>
        <fullName evidence="4">Transmembrane protein</fullName>
    </recommendedName>
</protein>
<keyword evidence="1" id="KW-0472">Membrane</keyword>
<keyword evidence="1" id="KW-0812">Transmembrane</keyword>
<proteinExistence type="predicted"/>
<name>A0A8S1WIY3_9CILI</name>